<dbReference type="AlphaFoldDB" id="A0A9P6MHL5"/>
<reference evidence="2" key="1">
    <citation type="journal article" date="2020" name="Fungal Divers.">
        <title>Resolving the Mortierellaceae phylogeny through synthesis of multi-gene phylogenetics and phylogenomics.</title>
        <authorList>
            <person name="Vandepol N."/>
            <person name="Liber J."/>
            <person name="Desiro A."/>
            <person name="Na H."/>
            <person name="Kennedy M."/>
            <person name="Barry K."/>
            <person name="Grigoriev I.V."/>
            <person name="Miller A.N."/>
            <person name="O'Donnell K."/>
            <person name="Stajich J.E."/>
            <person name="Bonito G."/>
        </authorList>
    </citation>
    <scope>NUCLEOTIDE SEQUENCE</scope>
    <source>
        <strain evidence="2">NRRL 2769</strain>
    </source>
</reference>
<evidence type="ECO:0000313" key="2">
    <source>
        <dbReference type="EMBL" id="KAG0000105.1"/>
    </source>
</evidence>
<feature type="non-terminal residue" evidence="2">
    <location>
        <position position="104"/>
    </location>
</feature>
<protein>
    <submittedName>
        <fullName evidence="2">Uncharacterized protein</fullName>
    </submittedName>
</protein>
<gene>
    <name evidence="2" type="ORF">BGZ80_006426</name>
</gene>
<feature type="region of interest" description="Disordered" evidence="1">
    <location>
        <begin position="1"/>
        <end position="30"/>
    </location>
</feature>
<proteinExistence type="predicted"/>
<evidence type="ECO:0000313" key="3">
    <source>
        <dbReference type="Proteomes" id="UP000703661"/>
    </source>
</evidence>
<name>A0A9P6MHL5_9FUNG</name>
<organism evidence="2 3">
    <name type="scientific">Entomortierella chlamydospora</name>
    <dbReference type="NCBI Taxonomy" id="101097"/>
    <lineage>
        <taxon>Eukaryota</taxon>
        <taxon>Fungi</taxon>
        <taxon>Fungi incertae sedis</taxon>
        <taxon>Mucoromycota</taxon>
        <taxon>Mortierellomycotina</taxon>
        <taxon>Mortierellomycetes</taxon>
        <taxon>Mortierellales</taxon>
        <taxon>Mortierellaceae</taxon>
        <taxon>Entomortierella</taxon>
    </lineage>
</organism>
<dbReference type="EMBL" id="JAAAID010003173">
    <property type="protein sequence ID" value="KAG0000105.1"/>
    <property type="molecule type" value="Genomic_DNA"/>
</dbReference>
<keyword evidence="3" id="KW-1185">Reference proteome</keyword>
<feature type="compositionally biased region" description="Basic and acidic residues" evidence="1">
    <location>
        <begin position="7"/>
        <end position="21"/>
    </location>
</feature>
<comment type="caution">
    <text evidence="2">The sequence shown here is derived from an EMBL/GenBank/DDBJ whole genome shotgun (WGS) entry which is preliminary data.</text>
</comment>
<sequence>MLPHQNLSEKNRGVDSVDGKCNEGPPQAQSAIVRGLRSDVAANVETTNDQPLLLGNGSTGKSPSKSAIGFNGDSSIHVSDSLGSSQAGNNNNSCILLSKVAGNQ</sequence>
<accession>A0A9P6MHL5</accession>
<feature type="region of interest" description="Disordered" evidence="1">
    <location>
        <begin position="45"/>
        <end position="75"/>
    </location>
</feature>
<evidence type="ECO:0000256" key="1">
    <source>
        <dbReference type="SAM" id="MobiDB-lite"/>
    </source>
</evidence>
<dbReference type="Proteomes" id="UP000703661">
    <property type="component" value="Unassembled WGS sequence"/>
</dbReference>